<gene>
    <name evidence="1" type="ORF">HINF_LOCUS2112</name>
    <name evidence="2" type="ORF">HINF_LOCUS61091</name>
</gene>
<evidence type="ECO:0000313" key="1">
    <source>
        <dbReference type="EMBL" id="CAI9914467.1"/>
    </source>
</evidence>
<keyword evidence="3" id="KW-1185">Reference proteome</keyword>
<evidence type="ECO:0000313" key="3">
    <source>
        <dbReference type="Proteomes" id="UP001642409"/>
    </source>
</evidence>
<protein>
    <submittedName>
        <fullName evidence="2">Hypothetical_protein</fullName>
    </submittedName>
</protein>
<accession>A0AA86N7G6</accession>
<sequence>MHKVKKLSQNLLMHNWVFQQDIQDVVALSQIIHSLKYPYIMFKHLIYVQQDQHLDASFLILTTSQQYSLILSSLRNRPSYLQATFVQLKEFRTVTFKTQMKNFNVPRVCLYSQNGKVESRIMSRVNSKNGSRIYSLTSECQEVEKYFDDPAFYERNNNTPCSVQNIKLQKQLVDIYNLINQAVLIEIVK</sequence>
<dbReference type="EMBL" id="CAXDID020000363">
    <property type="protein sequence ID" value="CAL6082299.1"/>
    <property type="molecule type" value="Genomic_DNA"/>
</dbReference>
<comment type="caution">
    <text evidence="1">The sequence shown here is derived from an EMBL/GenBank/DDBJ whole genome shotgun (WGS) entry which is preliminary data.</text>
</comment>
<name>A0AA86N7G6_9EUKA</name>
<proteinExistence type="predicted"/>
<dbReference type="AlphaFoldDB" id="A0AA86N7G6"/>
<evidence type="ECO:0000313" key="2">
    <source>
        <dbReference type="EMBL" id="CAL6082299.1"/>
    </source>
</evidence>
<dbReference type="EMBL" id="CATOUU010000051">
    <property type="protein sequence ID" value="CAI9914467.1"/>
    <property type="molecule type" value="Genomic_DNA"/>
</dbReference>
<reference evidence="2 3" key="2">
    <citation type="submission" date="2024-07" db="EMBL/GenBank/DDBJ databases">
        <authorList>
            <person name="Akdeniz Z."/>
        </authorList>
    </citation>
    <scope>NUCLEOTIDE SEQUENCE [LARGE SCALE GENOMIC DNA]</scope>
</reference>
<organism evidence="1">
    <name type="scientific">Hexamita inflata</name>
    <dbReference type="NCBI Taxonomy" id="28002"/>
    <lineage>
        <taxon>Eukaryota</taxon>
        <taxon>Metamonada</taxon>
        <taxon>Diplomonadida</taxon>
        <taxon>Hexamitidae</taxon>
        <taxon>Hexamitinae</taxon>
        <taxon>Hexamita</taxon>
    </lineage>
</organism>
<dbReference type="Proteomes" id="UP001642409">
    <property type="component" value="Unassembled WGS sequence"/>
</dbReference>
<reference evidence="1" key="1">
    <citation type="submission" date="2023-06" db="EMBL/GenBank/DDBJ databases">
        <authorList>
            <person name="Kurt Z."/>
        </authorList>
    </citation>
    <scope>NUCLEOTIDE SEQUENCE</scope>
</reference>